<dbReference type="PANTHER" id="PTHR11709:SF394">
    <property type="entry name" value="FI03373P-RELATED"/>
    <property type="match status" value="1"/>
</dbReference>
<dbReference type="InterPro" id="IPR002355">
    <property type="entry name" value="Cu_oxidase_Cu_BS"/>
</dbReference>
<dbReference type="PROSITE" id="PS00079">
    <property type="entry name" value="MULTICOPPER_OXIDASE1"/>
    <property type="match status" value="1"/>
</dbReference>
<dbReference type="RefSeq" id="WP_379896079.1">
    <property type="nucleotide sequence ID" value="NZ_CBCSCT010000010.1"/>
</dbReference>
<dbReference type="Proteomes" id="UP001596250">
    <property type="component" value="Unassembled WGS sequence"/>
</dbReference>
<evidence type="ECO:0000259" key="5">
    <source>
        <dbReference type="Pfam" id="PF07731"/>
    </source>
</evidence>
<reference evidence="8" key="1">
    <citation type="journal article" date="2019" name="Int. J. Syst. Evol. Microbiol.">
        <title>The Global Catalogue of Microorganisms (GCM) 10K type strain sequencing project: providing services to taxonomists for standard genome sequencing and annotation.</title>
        <authorList>
            <consortium name="The Broad Institute Genomics Platform"/>
            <consortium name="The Broad Institute Genome Sequencing Center for Infectious Disease"/>
            <person name="Wu L."/>
            <person name="Ma J."/>
        </authorList>
    </citation>
    <scope>NUCLEOTIDE SEQUENCE [LARGE SCALE GENOMIC DNA]</scope>
    <source>
        <strain evidence="8">CCM 8749</strain>
    </source>
</reference>
<dbReference type="InterPro" id="IPR045087">
    <property type="entry name" value="Cu-oxidase_fam"/>
</dbReference>
<keyword evidence="8" id="KW-1185">Reference proteome</keyword>
<keyword evidence="1" id="KW-0479">Metal-binding</keyword>
<gene>
    <name evidence="7" type="ORF">ACFPXP_19525</name>
</gene>
<dbReference type="Pfam" id="PF00394">
    <property type="entry name" value="Cu-oxidase"/>
    <property type="match status" value="1"/>
</dbReference>
<dbReference type="Gene3D" id="2.60.40.420">
    <property type="entry name" value="Cupredoxins - blue copper proteins"/>
    <property type="match status" value="2"/>
</dbReference>
<dbReference type="EMBL" id="JBHSQV010000183">
    <property type="protein sequence ID" value="MFC5988600.1"/>
    <property type="molecule type" value="Genomic_DNA"/>
</dbReference>
<dbReference type="CDD" id="cd04202">
    <property type="entry name" value="CuRO_D2_2dMcoN_like"/>
    <property type="match status" value="1"/>
</dbReference>
<evidence type="ECO:0000256" key="2">
    <source>
        <dbReference type="ARBA" id="ARBA00023002"/>
    </source>
</evidence>
<dbReference type="InterPro" id="IPR001117">
    <property type="entry name" value="Cu-oxidase_2nd"/>
</dbReference>
<name>A0ABW1IU07_9BACL</name>
<evidence type="ECO:0000256" key="1">
    <source>
        <dbReference type="ARBA" id="ARBA00022723"/>
    </source>
</evidence>
<dbReference type="Pfam" id="PF07731">
    <property type="entry name" value="Cu-oxidase_2"/>
    <property type="match status" value="1"/>
</dbReference>
<dbReference type="InterPro" id="IPR011707">
    <property type="entry name" value="Cu-oxidase-like_N"/>
</dbReference>
<accession>A0ABW1IU07</accession>
<dbReference type="InterPro" id="IPR011706">
    <property type="entry name" value="Cu-oxidase_C"/>
</dbReference>
<evidence type="ECO:0000259" key="4">
    <source>
        <dbReference type="Pfam" id="PF00394"/>
    </source>
</evidence>
<comment type="caution">
    <text evidence="7">The sequence shown here is derived from an EMBL/GenBank/DDBJ whole genome shotgun (WGS) entry which is preliminary data.</text>
</comment>
<dbReference type="SUPFAM" id="SSF49503">
    <property type="entry name" value="Cupredoxins"/>
    <property type="match status" value="3"/>
</dbReference>
<dbReference type="PROSITE" id="PS00080">
    <property type="entry name" value="MULTICOPPER_OXIDASE2"/>
    <property type="match status" value="1"/>
</dbReference>
<organism evidence="7 8">
    <name type="scientific">Marinicrinis lubricantis</name>
    <dbReference type="NCBI Taxonomy" id="2086470"/>
    <lineage>
        <taxon>Bacteria</taxon>
        <taxon>Bacillati</taxon>
        <taxon>Bacillota</taxon>
        <taxon>Bacilli</taxon>
        <taxon>Bacillales</taxon>
        <taxon>Paenibacillaceae</taxon>
    </lineage>
</organism>
<dbReference type="PANTHER" id="PTHR11709">
    <property type="entry name" value="MULTI-COPPER OXIDASE"/>
    <property type="match status" value="1"/>
</dbReference>
<dbReference type="InterPro" id="IPR033138">
    <property type="entry name" value="Cu_oxidase_CS"/>
</dbReference>
<dbReference type="PROSITE" id="PS51257">
    <property type="entry name" value="PROKAR_LIPOPROTEIN"/>
    <property type="match status" value="1"/>
</dbReference>
<keyword evidence="3" id="KW-0186">Copper</keyword>
<feature type="domain" description="Plastocyanin-like" evidence="6">
    <location>
        <begin position="75"/>
        <end position="186"/>
    </location>
</feature>
<dbReference type="InterPro" id="IPR008972">
    <property type="entry name" value="Cupredoxin"/>
</dbReference>
<feature type="domain" description="Plastocyanin-like" evidence="4">
    <location>
        <begin position="209"/>
        <end position="308"/>
    </location>
</feature>
<evidence type="ECO:0000313" key="7">
    <source>
        <dbReference type="EMBL" id="MFC5988600.1"/>
    </source>
</evidence>
<evidence type="ECO:0000259" key="6">
    <source>
        <dbReference type="Pfam" id="PF07732"/>
    </source>
</evidence>
<keyword evidence="2" id="KW-0560">Oxidoreductase</keyword>
<feature type="domain" description="Plastocyanin-like" evidence="5">
    <location>
        <begin position="377"/>
        <end position="481"/>
    </location>
</feature>
<dbReference type="CDD" id="cd13860">
    <property type="entry name" value="CuRO_1_2dMco_1"/>
    <property type="match status" value="1"/>
</dbReference>
<sequence length="497" mass="55507">MKNIYKAILILLIASVLGSCSMMGMMNRSEPTSEKRQRKEVDINQFSILPIDDTFYTRPQIEGDKITYNIVAQKTKQEVSSGIKLNLYSYNGTVPGQEIRVKVGQQVEVNLKNELDQPVTIHWHGYPVPVDMDGVPGVTQNAVKPGESFQYSFTATVPGTYWYHSHYKSAEQVDLGLYGALIVEGDRQTELDRDYTFILDEMNSKGKAGPKGMMGSSNDDLFTVNGKSGDLISAYEIQTGENVRLRFINAGYITHYMNLGSIEYRVVAVDGQAVMDPQIIQNKLLPVGPGERYDVEFTAPDSSFFIREMINTPAADGLIIPLINRTSKKTLDETEYDGIFTLIGSGIATEYASLASNKYDQEYKMVLSHGMKGMGMIYTINGRTYPDIDPLDVKRGDIIKVTLESKDMMFDHPMHLHGHFFQVLSKDGSPVEDGAIFKDTLVVKPGEKYELAFIANNPGEWMFHCHDLNHASSGMMTSVLYDGYAIPSHIDQSQPSE</sequence>
<protein>
    <submittedName>
        <fullName evidence="7">Multicopper oxidase family protein</fullName>
    </submittedName>
</protein>
<evidence type="ECO:0000256" key="3">
    <source>
        <dbReference type="ARBA" id="ARBA00023008"/>
    </source>
</evidence>
<evidence type="ECO:0000313" key="8">
    <source>
        <dbReference type="Proteomes" id="UP001596250"/>
    </source>
</evidence>
<dbReference type="Pfam" id="PF07732">
    <property type="entry name" value="Cu-oxidase_3"/>
    <property type="match status" value="1"/>
</dbReference>
<proteinExistence type="predicted"/>